<dbReference type="GeneTree" id="ENSGT00940000170402"/>
<dbReference type="Pfam" id="PF04832">
    <property type="entry name" value="SOUL"/>
    <property type="match status" value="1"/>
</dbReference>
<dbReference type="SUPFAM" id="SSF55136">
    <property type="entry name" value="Probable bacterial effector-binding domain"/>
    <property type="match status" value="1"/>
</dbReference>
<name>A0A3B4VHK9_SERDU</name>
<proteinExistence type="inferred from homology"/>
<keyword evidence="2" id="KW-0732">Signal</keyword>
<evidence type="ECO:0000256" key="1">
    <source>
        <dbReference type="ARBA" id="ARBA00009817"/>
    </source>
</evidence>
<feature type="chain" id="PRO_5017300858" evidence="2">
    <location>
        <begin position="24"/>
        <end position="203"/>
    </location>
</feature>
<protein>
    <submittedName>
        <fullName evidence="3">Heme-binding protein 2-like</fullName>
    </submittedName>
</protein>
<dbReference type="GO" id="GO:0005737">
    <property type="term" value="C:cytoplasm"/>
    <property type="evidence" value="ECO:0007669"/>
    <property type="project" value="TreeGrafter"/>
</dbReference>
<dbReference type="InterPro" id="IPR011256">
    <property type="entry name" value="Reg_factor_effector_dom_sf"/>
</dbReference>
<sequence>MEQRMEQSLSVLIVLVLVWSCRGWEAPDFCHQQQCPQYQTALWFCFVQGFEERLYVATDWITTKVDSPEDSDVMAAYSRLKHYCQRQKEAGNEIPTNTWPALITVSEGENGPDLSMSWFVPPGTTKPENTDPSVTVQSRPEATVYVRIFAGTPSISSGETNAKMLQEALDKAGKTFDPHTYTGAGYDSYLSITHHNEIWIYPA</sequence>
<reference evidence="3" key="1">
    <citation type="submission" date="2025-08" db="UniProtKB">
        <authorList>
            <consortium name="Ensembl"/>
        </authorList>
    </citation>
    <scope>IDENTIFICATION</scope>
</reference>
<evidence type="ECO:0000256" key="2">
    <source>
        <dbReference type="SAM" id="SignalP"/>
    </source>
</evidence>
<organism evidence="3 4">
    <name type="scientific">Seriola dumerili</name>
    <name type="common">Greater amberjack</name>
    <name type="synonym">Caranx dumerili</name>
    <dbReference type="NCBI Taxonomy" id="41447"/>
    <lineage>
        <taxon>Eukaryota</taxon>
        <taxon>Metazoa</taxon>
        <taxon>Chordata</taxon>
        <taxon>Craniata</taxon>
        <taxon>Vertebrata</taxon>
        <taxon>Euteleostomi</taxon>
        <taxon>Actinopterygii</taxon>
        <taxon>Neopterygii</taxon>
        <taxon>Teleostei</taxon>
        <taxon>Neoteleostei</taxon>
        <taxon>Acanthomorphata</taxon>
        <taxon>Carangaria</taxon>
        <taxon>Carangiformes</taxon>
        <taxon>Carangidae</taxon>
        <taxon>Seriola</taxon>
    </lineage>
</organism>
<dbReference type="OMA" id="HYNEVWV"/>
<dbReference type="PANTHER" id="PTHR11220:SF69">
    <property type="entry name" value="HEME-BINDING PROTEIN 2"/>
    <property type="match status" value="1"/>
</dbReference>
<evidence type="ECO:0000313" key="4">
    <source>
        <dbReference type="Proteomes" id="UP000261420"/>
    </source>
</evidence>
<dbReference type="Proteomes" id="UP000261420">
    <property type="component" value="Unplaced"/>
</dbReference>
<dbReference type="Ensembl" id="ENSSDUT00000030609.1">
    <property type="protein sequence ID" value="ENSSDUP00000030094.1"/>
    <property type="gene ID" value="ENSSDUG00000021679.1"/>
</dbReference>
<comment type="similarity">
    <text evidence="1">Belongs to the HEBP family.</text>
</comment>
<dbReference type="GO" id="GO:0020037">
    <property type="term" value="F:heme binding"/>
    <property type="evidence" value="ECO:0007669"/>
    <property type="project" value="TreeGrafter"/>
</dbReference>
<dbReference type="PANTHER" id="PTHR11220">
    <property type="entry name" value="HEME-BINDING PROTEIN-RELATED"/>
    <property type="match status" value="1"/>
</dbReference>
<dbReference type="Gene3D" id="3.20.80.10">
    <property type="entry name" value="Regulatory factor, effector binding domain"/>
    <property type="match status" value="1"/>
</dbReference>
<dbReference type="InterPro" id="IPR006917">
    <property type="entry name" value="SOUL_heme-bd"/>
</dbReference>
<feature type="signal peptide" evidence="2">
    <location>
        <begin position="1"/>
        <end position="23"/>
    </location>
</feature>
<evidence type="ECO:0000313" key="3">
    <source>
        <dbReference type="Ensembl" id="ENSSDUP00000030094.1"/>
    </source>
</evidence>
<keyword evidence="4" id="KW-1185">Reference proteome</keyword>
<dbReference type="STRING" id="41447.ENSSDUP00000030094"/>
<accession>A0A3B4VHK9</accession>
<reference evidence="3" key="2">
    <citation type="submission" date="2025-09" db="UniProtKB">
        <authorList>
            <consortium name="Ensembl"/>
        </authorList>
    </citation>
    <scope>IDENTIFICATION</scope>
</reference>
<dbReference type="AlphaFoldDB" id="A0A3B4VHK9"/>